<reference evidence="1 2" key="1">
    <citation type="submission" date="2016-03" db="EMBL/GenBank/DDBJ databases">
        <title>Cyphomyrmex costatus WGS genome.</title>
        <authorList>
            <person name="Nygaard S."/>
            <person name="Hu H."/>
            <person name="Boomsma J."/>
            <person name="Zhang G."/>
        </authorList>
    </citation>
    <scope>NUCLEOTIDE SEQUENCE [LARGE SCALE GENOMIC DNA]</scope>
    <source>
        <strain evidence="1">MS0001</strain>
        <tissue evidence="1">Whole body</tissue>
    </source>
</reference>
<dbReference type="AlphaFoldDB" id="A0A195CGQ3"/>
<name>A0A195CGQ3_9HYME</name>
<evidence type="ECO:0000313" key="1">
    <source>
        <dbReference type="EMBL" id="KYM99910.1"/>
    </source>
</evidence>
<protein>
    <submittedName>
        <fullName evidence="1">Uncharacterized protein</fullName>
    </submittedName>
</protein>
<organism evidence="1 2">
    <name type="scientific">Cyphomyrmex costatus</name>
    <dbReference type="NCBI Taxonomy" id="456900"/>
    <lineage>
        <taxon>Eukaryota</taxon>
        <taxon>Metazoa</taxon>
        <taxon>Ecdysozoa</taxon>
        <taxon>Arthropoda</taxon>
        <taxon>Hexapoda</taxon>
        <taxon>Insecta</taxon>
        <taxon>Pterygota</taxon>
        <taxon>Neoptera</taxon>
        <taxon>Endopterygota</taxon>
        <taxon>Hymenoptera</taxon>
        <taxon>Apocrita</taxon>
        <taxon>Aculeata</taxon>
        <taxon>Formicoidea</taxon>
        <taxon>Formicidae</taxon>
        <taxon>Myrmicinae</taxon>
        <taxon>Cyphomyrmex</taxon>
    </lineage>
</organism>
<proteinExistence type="predicted"/>
<accession>A0A195CGQ3</accession>
<dbReference type="Proteomes" id="UP000078542">
    <property type="component" value="Unassembled WGS sequence"/>
</dbReference>
<evidence type="ECO:0000313" key="2">
    <source>
        <dbReference type="Proteomes" id="UP000078542"/>
    </source>
</evidence>
<dbReference type="EMBL" id="KQ977791">
    <property type="protein sequence ID" value="KYM99910.1"/>
    <property type="molecule type" value="Genomic_DNA"/>
</dbReference>
<sequence length="145" mass="16059">MRLLSDVERLMAARMAVRSEARGSGGATAKVREGLHVLVQARWSATLDVPCEEAIVVFRNVAIQNTWSILAGATNNGRLKWVVYSTYTEIFCLSDAALRGITHLSPVAPLWKSSQFLEKPTQKITNILERRSSPVIKDGAYEDIT</sequence>
<gene>
    <name evidence="1" type="ORF">ALC62_09531</name>
</gene>
<keyword evidence="2" id="KW-1185">Reference proteome</keyword>